<dbReference type="AlphaFoldDB" id="A0ABD3GQ75"/>
<reference evidence="1 2" key="1">
    <citation type="submission" date="2024-09" db="EMBL/GenBank/DDBJ databases">
        <title>Chromosome-scale assembly of Riccia sorocarpa.</title>
        <authorList>
            <person name="Paukszto L."/>
        </authorList>
    </citation>
    <scope>NUCLEOTIDE SEQUENCE [LARGE SCALE GENOMIC DNA]</scope>
    <source>
        <strain evidence="1">LP-2024</strain>
        <tissue evidence="1">Aerial parts of the thallus</tissue>
    </source>
</reference>
<accession>A0ABD3GQ75</accession>
<protein>
    <submittedName>
        <fullName evidence="1">Uncharacterized protein</fullName>
    </submittedName>
</protein>
<gene>
    <name evidence="1" type="ORF">R1sor_024269</name>
</gene>
<evidence type="ECO:0000313" key="2">
    <source>
        <dbReference type="Proteomes" id="UP001633002"/>
    </source>
</evidence>
<evidence type="ECO:0000313" key="1">
    <source>
        <dbReference type="EMBL" id="KAL3681313.1"/>
    </source>
</evidence>
<name>A0ABD3GQ75_9MARC</name>
<keyword evidence="2" id="KW-1185">Reference proteome</keyword>
<dbReference type="EMBL" id="JBJQOH010000007">
    <property type="protein sequence ID" value="KAL3681313.1"/>
    <property type="molecule type" value="Genomic_DNA"/>
</dbReference>
<proteinExistence type="predicted"/>
<sequence>MSELRDQASPESASCTMAWEKGIDVGTHQSKNRRVGNISRSGHQYLQRYWESVFGGHLKSDEVSPRVTLLRSTMVKGNLYKAGDYAFVISDSDDRREINWRWKTKITRLFAHTCRGETQMFFEGKWLFNSTARTGGQEHDRHSTLFEEAGIGHPPRHPEVNDVMLAVYLPDCPMTATEHCVITSVQVSDGGPTLAERGDVDRAVPVRG</sequence>
<comment type="caution">
    <text evidence="1">The sequence shown here is derived from an EMBL/GenBank/DDBJ whole genome shotgun (WGS) entry which is preliminary data.</text>
</comment>
<dbReference type="Proteomes" id="UP001633002">
    <property type="component" value="Unassembled WGS sequence"/>
</dbReference>
<organism evidence="1 2">
    <name type="scientific">Riccia sorocarpa</name>
    <dbReference type="NCBI Taxonomy" id="122646"/>
    <lineage>
        <taxon>Eukaryota</taxon>
        <taxon>Viridiplantae</taxon>
        <taxon>Streptophyta</taxon>
        <taxon>Embryophyta</taxon>
        <taxon>Marchantiophyta</taxon>
        <taxon>Marchantiopsida</taxon>
        <taxon>Marchantiidae</taxon>
        <taxon>Marchantiales</taxon>
        <taxon>Ricciaceae</taxon>
        <taxon>Riccia</taxon>
    </lineage>
</organism>